<organism evidence="8 9">
    <name type="scientific">Corallococcus llansteffanensis</name>
    <dbReference type="NCBI Taxonomy" id="2316731"/>
    <lineage>
        <taxon>Bacteria</taxon>
        <taxon>Pseudomonadati</taxon>
        <taxon>Myxococcota</taxon>
        <taxon>Myxococcia</taxon>
        <taxon>Myxococcales</taxon>
        <taxon>Cystobacterineae</taxon>
        <taxon>Myxococcaceae</taxon>
        <taxon>Corallococcus</taxon>
    </lineage>
</organism>
<evidence type="ECO:0000256" key="7">
    <source>
        <dbReference type="ARBA" id="ARBA00023002"/>
    </source>
</evidence>
<evidence type="ECO:0008006" key="10">
    <source>
        <dbReference type="Google" id="ProtNLM"/>
    </source>
</evidence>
<comment type="cofactor">
    <cofactor evidence="1">
        <name>FAD</name>
        <dbReference type="ChEBI" id="CHEBI:57692"/>
    </cofactor>
</comment>
<dbReference type="Proteomes" id="UP000272888">
    <property type="component" value="Unassembled WGS sequence"/>
</dbReference>
<evidence type="ECO:0000256" key="1">
    <source>
        <dbReference type="ARBA" id="ARBA00001974"/>
    </source>
</evidence>
<dbReference type="PANTHER" id="PTHR42802:SF1">
    <property type="entry name" value="L-ORNITHINE N(5)-MONOOXYGENASE"/>
    <property type="match status" value="1"/>
</dbReference>
<dbReference type="AlphaFoldDB" id="A0A3A8QTW2"/>
<dbReference type="RefSeq" id="WP_120641658.1">
    <property type="nucleotide sequence ID" value="NZ_RAWB01000008.1"/>
</dbReference>
<accession>A0A3A8QTW2</accession>
<comment type="pathway">
    <text evidence="2">Siderophore biosynthesis.</text>
</comment>
<dbReference type="SUPFAM" id="SSF51905">
    <property type="entry name" value="FAD/NAD(P)-binding domain"/>
    <property type="match status" value="1"/>
</dbReference>
<reference evidence="9" key="1">
    <citation type="submission" date="2018-09" db="EMBL/GenBank/DDBJ databases">
        <authorList>
            <person name="Livingstone P.G."/>
            <person name="Whitworth D.E."/>
        </authorList>
    </citation>
    <scope>NUCLEOTIDE SEQUENCE [LARGE SCALE GENOMIC DNA]</scope>
    <source>
        <strain evidence="9">CA051B</strain>
    </source>
</reference>
<keyword evidence="9" id="KW-1185">Reference proteome</keyword>
<dbReference type="GO" id="GO:0006879">
    <property type="term" value="P:intracellular iron ion homeostasis"/>
    <property type="evidence" value="ECO:0007669"/>
    <property type="project" value="TreeGrafter"/>
</dbReference>
<evidence type="ECO:0000256" key="5">
    <source>
        <dbReference type="ARBA" id="ARBA00022827"/>
    </source>
</evidence>
<protein>
    <recommendedName>
        <fullName evidence="10">Ornithine monooxygenase</fullName>
    </recommendedName>
</protein>
<evidence type="ECO:0000256" key="6">
    <source>
        <dbReference type="ARBA" id="ARBA00022857"/>
    </source>
</evidence>
<gene>
    <name evidence="8" type="ORF">D7V93_01670</name>
</gene>
<evidence type="ECO:0000256" key="4">
    <source>
        <dbReference type="ARBA" id="ARBA00022630"/>
    </source>
</evidence>
<keyword evidence="4" id="KW-0285">Flavoprotein</keyword>
<comment type="caution">
    <text evidence="8">The sequence shown here is derived from an EMBL/GenBank/DDBJ whole genome shotgun (WGS) entry which is preliminary data.</text>
</comment>
<keyword evidence="5" id="KW-0274">FAD</keyword>
<evidence type="ECO:0000256" key="3">
    <source>
        <dbReference type="ARBA" id="ARBA00007588"/>
    </source>
</evidence>
<evidence type="ECO:0000313" key="8">
    <source>
        <dbReference type="EMBL" id="RKH68302.1"/>
    </source>
</evidence>
<keyword evidence="7" id="KW-0560">Oxidoreductase</keyword>
<dbReference type="GO" id="GO:0016491">
    <property type="term" value="F:oxidoreductase activity"/>
    <property type="evidence" value="ECO:0007669"/>
    <property type="project" value="UniProtKB-KW"/>
</dbReference>
<sequence>MIHDVIGVGFGPSNIALAIAMEERGFQGKVLFLERNAEASWQQGMLLRGSDIQNNPLRDLVTPVNPRSQYTFVNYLHQSGRLFHFLNLPLAHPLRRDYYDYIQWVARHFQNVKYGISVSGVEVVDLEGRRLWKVTSAQGSQYLARTLVMGTGRNLNIPDIPGVDSDNVIHLVDYLHRIGQYGKDARICVLGASQSAVEILLDLLGRGHEHIDSVHRSFSYCLKDTSAFSDEVYFPEFVDYYHALPHGKRSELDKQVRRTNYSSVDKDVLDALYVALYEDRITSRERVTLRRNHAVDEINPEGRKALRIRDVYTGKAEEIPCDLVILATGFLDVGRSGREGLPRLLKDLSGDFSWQENYLDVERSYRVTPREGAALPDLYLNGLCESSHGLGDAGSFSLVSLRAKDLLDSITQRS</sequence>
<evidence type="ECO:0000313" key="9">
    <source>
        <dbReference type="Proteomes" id="UP000272888"/>
    </source>
</evidence>
<dbReference type="Gene3D" id="3.50.50.60">
    <property type="entry name" value="FAD/NAD(P)-binding domain"/>
    <property type="match status" value="1"/>
</dbReference>
<dbReference type="InterPro" id="IPR036188">
    <property type="entry name" value="FAD/NAD-bd_sf"/>
</dbReference>
<dbReference type="Pfam" id="PF13434">
    <property type="entry name" value="Lys_Orn_oxgnase"/>
    <property type="match status" value="1"/>
</dbReference>
<proteinExistence type="inferred from homology"/>
<evidence type="ECO:0000256" key="2">
    <source>
        <dbReference type="ARBA" id="ARBA00004924"/>
    </source>
</evidence>
<comment type="similarity">
    <text evidence="3">Belongs to the lysine N(6)-hydroxylase/L-ornithine N(5)-oxygenase family.</text>
</comment>
<dbReference type="PANTHER" id="PTHR42802">
    <property type="entry name" value="MONOOXYGENASE"/>
    <property type="match status" value="1"/>
</dbReference>
<dbReference type="InterPro" id="IPR025700">
    <property type="entry name" value="Lys/Orn_oxygenase"/>
</dbReference>
<name>A0A3A8QTW2_9BACT</name>
<keyword evidence="6" id="KW-0521">NADP</keyword>
<dbReference type="EMBL" id="RAWB01000008">
    <property type="protein sequence ID" value="RKH68302.1"/>
    <property type="molecule type" value="Genomic_DNA"/>
</dbReference>